<dbReference type="RefSeq" id="WP_035190534.1">
    <property type="nucleotide sequence ID" value="NZ_CCCS020000001.1"/>
</dbReference>
<dbReference type="CDD" id="cd03530">
    <property type="entry name" value="Rieske_NirD_small_Bacillus"/>
    <property type="match status" value="1"/>
</dbReference>
<evidence type="ECO:0000313" key="11">
    <source>
        <dbReference type="EMBL" id="SMH65130.1"/>
    </source>
</evidence>
<reference evidence="9 12" key="3">
    <citation type="submission" date="2016-07" db="EMBL/GenBank/DDBJ databases">
        <title>Draft genome of a psychrotolerant acidophile Acidithiobacillus ferrivorans strain YL15.</title>
        <authorList>
            <person name="Peng T."/>
            <person name="Ma L."/>
            <person name="Nan M."/>
            <person name="An N."/>
            <person name="Wang M."/>
            <person name="Qiu G."/>
            <person name="Zeng W."/>
        </authorList>
    </citation>
    <scope>NUCLEOTIDE SEQUENCE [LARGE SCALE GENOMIC DNA]</scope>
    <source>
        <strain evidence="9 12">YL15</strain>
    </source>
</reference>
<dbReference type="AlphaFoldDB" id="A0A060UUL4"/>
<sequence length="106" mass="11639">MEWLALGSIEEIPALGGRYVDTPQGQIAILRNENDEIFAVSNRCPHRGGPLSEGFVSGKIVFCPLHNWQIDLEKGEAMAPDHGCVKTFPVKIEDQQVWLGLVGVTP</sequence>
<dbReference type="PANTHER" id="PTHR21496">
    <property type="entry name" value="FERREDOXIN-RELATED"/>
    <property type="match status" value="1"/>
</dbReference>
<dbReference type="EMBL" id="CCCS020000001">
    <property type="protein sequence ID" value="CDQ12327.1"/>
    <property type="molecule type" value="Genomic_DNA"/>
</dbReference>
<proteinExistence type="predicted"/>
<keyword evidence="3 8" id="KW-0560">Oxidoreductase</keyword>
<evidence type="ECO:0000313" key="14">
    <source>
        <dbReference type="Proteomes" id="UP000595420"/>
    </source>
</evidence>
<dbReference type="Proteomes" id="UP000093129">
    <property type="component" value="Unassembled WGS sequence"/>
</dbReference>
<dbReference type="InterPro" id="IPR017941">
    <property type="entry name" value="Rieske_2Fe-2S"/>
</dbReference>
<protein>
    <submittedName>
        <fullName evidence="8 9">Nitrite reductase</fullName>
    </submittedName>
    <submittedName>
        <fullName evidence="11">Assimilatory nitrite reductase [NAD(P)H] small subunit</fullName>
        <ecNumber evidence="8 11">1.7.1.4</ecNumber>
    </submittedName>
    <submittedName>
        <fullName evidence="10">Nitrite reductase small subunit NirD</fullName>
    </submittedName>
</protein>
<evidence type="ECO:0000256" key="5">
    <source>
        <dbReference type="ARBA" id="ARBA00023014"/>
    </source>
</evidence>
<reference evidence="10 14" key="5">
    <citation type="submission" date="2020-07" db="EMBL/GenBank/DDBJ databases">
        <title>Complete genome sequence analysis of Acidithiobacillus ferrivorans XJFY6S-08 reveals extreme environmental adaptation to alpine acid mine drainage.</title>
        <authorList>
            <person name="Yan L."/>
            <person name="Ni Y."/>
        </authorList>
    </citation>
    <scope>NUCLEOTIDE SEQUENCE [LARGE SCALE GENOMIC DNA]</scope>
    <source>
        <strain evidence="10 14">XJFY6S-08</strain>
    </source>
</reference>
<dbReference type="EMBL" id="CP059488">
    <property type="protein sequence ID" value="QQD73790.1"/>
    <property type="molecule type" value="Genomic_DNA"/>
</dbReference>
<reference evidence="8" key="2">
    <citation type="submission" date="2014-07" db="EMBL/GenBank/DDBJ databases">
        <title>Initial genome analysis of the psychrotolerant acidophile Acidithiobacillus ferrivorans CF27: insights into iron and sulfur oxidation pathways and into biofilm formation.</title>
        <authorList>
            <person name="Talla E."/>
            <person name="Hedrich S."/>
            <person name="Mangenot S."/>
            <person name="Ji B."/>
            <person name="Johnson D.B."/>
            <person name="Barbe V."/>
            <person name="Bonnefoy V."/>
        </authorList>
    </citation>
    <scope>NUCLEOTIDE SEQUENCE [LARGE SCALE GENOMIC DNA]</scope>
    <source>
        <strain evidence="8">CF27</strain>
    </source>
</reference>
<dbReference type="Gene3D" id="2.102.10.10">
    <property type="entry name" value="Rieske [2Fe-2S] iron-sulphur domain"/>
    <property type="match status" value="1"/>
</dbReference>
<evidence type="ECO:0000313" key="12">
    <source>
        <dbReference type="Proteomes" id="UP000093129"/>
    </source>
</evidence>
<gene>
    <name evidence="8" type="primary">nasE</name>
    <name evidence="10" type="synonym">nirD</name>
    <name evidence="8" type="ORF">AFERRI_10150</name>
    <name evidence="11" type="ORF">AFERRI_11165</name>
    <name evidence="9" type="ORF">BBC27_15180</name>
    <name evidence="10" type="ORF">H2515_05990</name>
</gene>
<evidence type="ECO:0000256" key="3">
    <source>
        <dbReference type="ARBA" id="ARBA00023002"/>
    </source>
</evidence>
<keyword evidence="5" id="KW-0411">Iron-sulfur</keyword>
<dbReference type="GO" id="GO:0046872">
    <property type="term" value="F:metal ion binding"/>
    <property type="evidence" value="ECO:0007669"/>
    <property type="project" value="UniProtKB-KW"/>
</dbReference>
<dbReference type="InterPro" id="IPR036922">
    <property type="entry name" value="Rieske_2Fe-2S_sf"/>
</dbReference>
<dbReference type="GO" id="GO:0042128">
    <property type="term" value="P:nitrate assimilation"/>
    <property type="evidence" value="ECO:0007669"/>
    <property type="project" value="UniProtKB-KW"/>
</dbReference>
<dbReference type="EMBL" id="LT841305">
    <property type="protein sequence ID" value="SMH65130.1"/>
    <property type="molecule type" value="Genomic_DNA"/>
</dbReference>
<dbReference type="GO" id="GO:0008942">
    <property type="term" value="F:nitrite reductase [NAD(P)H] activity"/>
    <property type="evidence" value="ECO:0007669"/>
    <property type="project" value="UniProtKB-EC"/>
</dbReference>
<accession>A0A060UUL4</accession>
<keyword evidence="6" id="KW-0534">Nitrate assimilation</keyword>
<evidence type="ECO:0000313" key="10">
    <source>
        <dbReference type="EMBL" id="QQD73790.1"/>
    </source>
</evidence>
<feature type="domain" description="Rieske" evidence="7">
    <location>
        <begin position="3"/>
        <end position="99"/>
    </location>
</feature>
<dbReference type="EMBL" id="MASQ01000102">
    <property type="protein sequence ID" value="OCB02101.1"/>
    <property type="molecule type" value="Genomic_DNA"/>
</dbReference>
<dbReference type="NCBIfam" id="TIGR02378">
    <property type="entry name" value="nirD_assim_sml"/>
    <property type="match status" value="1"/>
</dbReference>
<evidence type="ECO:0000313" key="8">
    <source>
        <dbReference type="EMBL" id="CDQ12327.1"/>
    </source>
</evidence>
<dbReference type="Proteomes" id="UP000193925">
    <property type="component" value="Chromosome AFERRI"/>
</dbReference>
<evidence type="ECO:0000313" key="9">
    <source>
        <dbReference type="EMBL" id="OCB02101.1"/>
    </source>
</evidence>
<keyword evidence="13" id="KW-1185">Reference proteome</keyword>
<evidence type="ECO:0000256" key="4">
    <source>
        <dbReference type="ARBA" id="ARBA00023004"/>
    </source>
</evidence>
<dbReference type="PANTHER" id="PTHR21496:SF23">
    <property type="entry name" value="3-PHENYLPROPIONATE_CINNAMIC ACID DIOXYGENASE FERREDOXIN SUBUNIT"/>
    <property type="match status" value="1"/>
</dbReference>
<keyword evidence="4" id="KW-0408">Iron</keyword>
<dbReference type="Proteomes" id="UP000595420">
    <property type="component" value="Chromosome"/>
</dbReference>
<dbReference type="PROSITE" id="PS51296">
    <property type="entry name" value="RIESKE"/>
    <property type="match status" value="1"/>
</dbReference>
<evidence type="ECO:0000313" key="13">
    <source>
        <dbReference type="Proteomes" id="UP000193925"/>
    </source>
</evidence>
<reference evidence="11 13" key="4">
    <citation type="submission" date="2017-03" db="EMBL/GenBank/DDBJ databases">
        <authorList>
            <person name="Regsiter A."/>
            <person name="William W."/>
        </authorList>
    </citation>
    <scope>NUCLEOTIDE SEQUENCE [LARGE SCALE GENOMIC DNA]</scope>
    <source>
        <strain evidence="11">PRJEB5721</strain>
    </source>
</reference>
<dbReference type="EC" id="1.7.1.4" evidence="8 11"/>
<reference evidence="8" key="1">
    <citation type="submission" date="2014-03" db="EMBL/GenBank/DDBJ databases">
        <authorList>
            <person name="Genoscope - CEA"/>
        </authorList>
    </citation>
    <scope>NUCLEOTIDE SEQUENCE [LARGE SCALE GENOMIC DNA]</scope>
    <source>
        <strain evidence="8">CF27</strain>
    </source>
</reference>
<dbReference type="Pfam" id="PF13806">
    <property type="entry name" value="Rieske_2"/>
    <property type="match status" value="1"/>
</dbReference>
<evidence type="ECO:0000259" key="7">
    <source>
        <dbReference type="PROSITE" id="PS51296"/>
    </source>
</evidence>
<evidence type="ECO:0000256" key="6">
    <source>
        <dbReference type="ARBA" id="ARBA00023063"/>
    </source>
</evidence>
<organism evidence="8">
    <name type="scientific">Acidithiobacillus ferrivorans</name>
    <dbReference type="NCBI Taxonomy" id="160808"/>
    <lineage>
        <taxon>Bacteria</taxon>
        <taxon>Pseudomonadati</taxon>
        <taxon>Pseudomonadota</taxon>
        <taxon>Acidithiobacillia</taxon>
        <taxon>Acidithiobacillales</taxon>
        <taxon>Acidithiobacillaceae</taxon>
        <taxon>Acidithiobacillus</taxon>
    </lineage>
</organism>
<dbReference type="SUPFAM" id="SSF50022">
    <property type="entry name" value="ISP domain"/>
    <property type="match status" value="1"/>
</dbReference>
<evidence type="ECO:0000256" key="2">
    <source>
        <dbReference type="ARBA" id="ARBA00022723"/>
    </source>
</evidence>
<name>A0A060UUL4_9PROT</name>
<dbReference type="GO" id="GO:0051537">
    <property type="term" value="F:2 iron, 2 sulfur cluster binding"/>
    <property type="evidence" value="ECO:0007669"/>
    <property type="project" value="UniProtKB-KW"/>
</dbReference>
<evidence type="ECO:0000256" key="1">
    <source>
        <dbReference type="ARBA" id="ARBA00022714"/>
    </source>
</evidence>
<dbReference type="InterPro" id="IPR012748">
    <property type="entry name" value="Rieske-like_NirD"/>
</dbReference>
<keyword evidence="2" id="KW-0479">Metal-binding</keyword>
<keyword evidence="1" id="KW-0001">2Fe-2S</keyword>